<feature type="repeat" description="WD" evidence="16">
    <location>
        <begin position="1342"/>
        <end position="1373"/>
    </location>
</feature>
<dbReference type="Pfam" id="PF23203">
    <property type="entry name" value="KIF21A"/>
    <property type="match status" value="1"/>
</dbReference>
<dbReference type="OrthoDB" id="3176171at2759"/>
<proteinExistence type="inferred from homology"/>
<evidence type="ECO:0000256" key="17">
    <source>
        <dbReference type="PROSITE-ProRule" id="PRU00283"/>
    </source>
</evidence>
<evidence type="ECO:0000256" key="6">
    <source>
        <dbReference type="ARBA" id="ARBA00022553"/>
    </source>
</evidence>
<dbReference type="GO" id="GO:0005875">
    <property type="term" value="C:microtubule associated complex"/>
    <property type="evidence" value="ECO:0007669"/>
    <property type="project" value="TreeGrafter"/>
</dbReference>
<accession>A0A087TSS2</accession>
<evidence type="ECO:0000256" key="13">
    <source>
        <dbReference type="ARBA" id="ARBA00023175"/>
    </source>
</evidence>
<dbReference type="SUPFAM" id="SSF50978">
    <property type="entry name" value="WD40 repeat-like"/>
    <property type="match status" value="1"/>
</dbReference>
<dbReference type="SMART" id="SM00129">
    <property type="entry name" value="KISc"/>
    <property type="match status" value="1"/>
</dbReference>
<dbReference type="InterPro" id="IPR056532">
    <property type="entry name" value="KIF21A/B_hel_2"/>
</dbReference>
<evidence type="ECO:0000256" key="15">
    <source>
        <dbReference type="ARBA" id="ARBA00023273"/>
    </source>
</evidence>
<dbReference type="InterPro" id="IPR056533">
    <property type="entry name" value="KIF21A/B_hel_1"/>
</dbReference>
<evidence type="ECO:0000256" key="18">
    <source>
        <dbReference type="SAM" id="Coils"/>
    </source>
</evidence>
<dbReference type="InterPro" id="IPR019775">
    <property type="entry name" value="WD40_repeat_CS"/>
</dbReference>
<dbReference type="InterPro" id="IPR019821">
    <property type="entry name" value="Kinesin_motor_CS"/>
</dbReference>
<dbReference type="Gene3D" id="3.40.850.10">
    <property type="entry name" value="Kinesin motor domain"/>
    <property type="match status" value="1"/>
</dbReference>
<dbReference type="GO" id="GO:0007018">
    <property type="term" value="P:microtubule-based movement"/>
    <property type="evidence" value="ECO:0007669"/>
    <property type="project" value="InterPro"/>
</dbReference>
<feature type="repeat" description="WD" evidence="16">
    <location>
        <begin position="1300"/>
        <end position="1341"/>
    </location>
</feature>
<feature type="repeat" description="WD" evidence="16">
    <location>
        <begin position="1059"/>
        <end position="1098"/>
    </location>
</feature>
<dbReference type="InterPro" id="IPR001752">
    <property type="entry name" value="Kinesin_motor_dom"/>
</dbReference>
<dbReference type="GO" id="GO:0030426">
    <property type="term" value="C:growth cone"/>
    <property type="evidence" value="ECO:0007669"/>
    <property type="project" value="UniProtKB-SubCell"/>
</dbReference>
<reference evidence="21 22" key="1">
    <citation type="submission" date="2013-11" db="EMBL/GenBank/DDBJ databases">
        <title>Genome sequencing of Stegodyphus mimosarum.</title>
        <authorList>
            <person name="Bechsgaard J."/>
        </authorList>
    </citation>
    <scope>NUCLEOTIDE SEQUENCE [LARGE SCALE GENOMIC DNA]</scope>
</reference>
<feature type="region of interest" description="Disordered" evidence="19">
    <location>
        <begin position="904"/>
        <end position="928"/>
    </location>
</feature>
<feature type="coiled-coil region" evidence="18">
    <location>
        <begin position="284"/>
        <end position="412"/>
    </location>
</feature>
<dbReference type="STRING" id="407821.A0A087TSS2"/>
<evidence type="ECO:0000256" key="9">
    <source>
        <dbReference type="ARBA" id="ARBA00022737"/>
    </source>
</evidence>
<dbReference type="SUPFAM" id="SSF52540">
    <property type="entry name" value="P-loop containing nucleoside triphosphate hydrolases"/>
    <property type="match status" value="1"/>
</dbReference>
<dbReference type="Pfam" id="PF00225">
    <property type="entry name" value="Kinesin"/>
    <property type="match status" value="1"/>
</dbReference>
<dbReference type="Pfam" id="PF25764">
    <property type="entry name" value="KIF21A_4th"/>
    <property type="match status" value="1"/>
</dbReference>
<dbReference type="GO" id="GO:0007052">
    <property type="term" value="P:mitotic spindle organization"/>
    <property type="evidence" value="ECO:0007669"/>
    <property type="project" value="TreeGrafter"/>
</dbReference>
<evidence type="ECO:0000256" key="12">
    <source>
        <dbReference type="ARBA" id="ARBA00023054"/>
    </source>
</evidence>
<evidence type="ECO:0000313" key="21">
    <source>
        <dbReference type="EMBL" id="KFM68161.1"/>
    </source>
</evidence>
<dbReference type="Gene3D" id="2.130.10.10">
    <property type="entry name" value="YVTN repeat-like/Quinoprotein amine dehydrogenase"/>
    <property type="match status" value="2"/>
</dbReference>
<evidence type="ECO:0000256" key="4">
    <source>
        <dbReference type="ARBA" id="ARBA00004624"/>
    </source>
</evidence>
<dbReference type="InterPro" id="IPR015943">
    <property type="entry name" value="WD40/YVTN_repeat-like_dom_sf"/>
</dbReference>
<feature type="coiled-coil region" evidence="18">
    <location>
        <begin position="514"/>
        <end position="695"/>
    </location>
</feature>
<dbReference type="OMA" id="QVLQNLX"/>
<dbReference type="PROSITE" id="PS50294">
    <property type="entry name" value="WD_REPEATS_REGION"/>
    <property type="match status" value="1"/>
</dbReference>
<keyword evidence="12 18" id="KW-0175">Coiled coil</keyword>
<feature type="compositionally biased region" description="Low complexity" evidence="19">
    <location>
        <begin position="919"/>
        <end position="928"/>
    </location>
</feature>
<feature type="repeat" description="WD" evidence="16">
    <location>
        <begin position="1259"/>
        <end position="1298"/>
    </location>
</feature>
<evidence type="ECO:0000256" key="1">
    <source>
        <dbReference type="ARBA" id="ARBA00004245"/>
    </source>
</evidence>
<keyword evidence="9" id="KW-0677">Repeat</keyword>
<evidence type="ECO:0000256" key="2">
    <source>
        <dbReference type="ARBA" id="ARBA00004279"/>
    </source>
</evidence>
<evidence type="ECO:0000256" key="7">
    <source>
        <dbReference type="ARBA" id="ARBA00022574"/>
    </source>
</evidence>
<dbReference type="PROSITE" id="PS50067">
    <property type="entry name" value="KINESIN_MOTOR_2"/>
    <property type="match status" value="1"/>
</dbReference>
<dbReference type="CDD" id="cd22248">
    <property type="entry name" value="Rcc_KIF21"/>
    <property type="match status" value="1"/>
</dbReference>
<evidence type="ECO:0000256" key="14">
    <source>
        <dbReference type="ARBA" id="ARBA00023212"/>
    </source>
</evidence>
<dbReference type="PROSITE" id="PS00411">
    <property type="entry name" value="KINESIN_MOTOR_1"/>
    <property type="match status" value="1"/>
</dbReference>
<evidence type="ECO:0000256" key="16">
    <source>
        <dbReference type="PROSITE-ProRule" id="PRU00221"/>
    </source>
</evidence>
<dbReference type="GO" id="GO:0008017">
    <property type="term" value="F:microtubule binding"/>
    <property type="evidence" value="ECO:0007669"/>
    <property type="project" value="InterPro"/>
</dbReference>
<gene>
    <name evidence="21" type="ORF">X975_21294</name>
</gene>
<feature type="non-terminal residue" evidence="21">
    <location>
        <position position="1385"/>
    </location>
</feature>
<keyword evidence="13" id="KW-0505">Motor protein</keyword>
<evidence type="ECO:0000259" key="20">
    <source>
        <dbReference type="PROSITE" id="PS50067"/>
    </source>
</evidence>
<evidence type="ECO:0000256" key="11">
    <source>
        <dbReference type="ARBA" id="ARBA00022840"/>
    </source>
</evidence>
<evidence type="ECO:0000256" key="3">
    <source>
        <dbReference type="ARBA" id="ARBA00004489"/>
    </source>
</evidence>
<evidence type="ECO:0000256" key="10">
    <source>
        <dbReference type="ARBA" id="ARBA00022741"/>
    </source>
</evidence>
<evidence type="ECO:0000256" key="19">
    <source>
        <dbReference type="SAM" id="MobiDB-lite"/>
    </source>
</evidence>
<comment type="caution">
    <text evidence="17">Lacks conserved residue(s) required for the propagation of feature annotation.</text>
</comment>
<dbReference type="GO" id="GO:0005524">
    <property type="term" value="F:ATP binding"/>
    <property type="evidence" value="ECO:0007669"/>
    <property type="project" value="UniProtKB-KW"/>
</dbReference>
<dbReference type="PRINTS" id="PR00320">
    <property type="entry name" value="GPROTEINBRPT"/>
</dbReference>
<dbReference type="GO" id="GO:0003777">
    <property type="term" value="F:microtubule motor activity"/>
    <property type="evidence" value="ECO:0007669"/>
    <property type="project" value="InterPro"/>
</dbReference>
<feature type="compositionally biased region" description="Acidic residues" evidence="19">
    <location>
        <begin position="484"/>
        <end position="495"/>
    </location>
</feature>
<feature type="coiled-coil region" evidence="18">
    <location>
        <begin position="861"/>
        <end position="888"/>
    </location>
</feature>
<dbReference type="EMBL" id="KK116576">
    <property type="protein sequence ID" value="KFM68161.1"/>
    <property type="molecule type" value="Genomic_DNA"/>
</dbReference>
<keyword evidence="14" id="KW-0206">Cytoskeleton</keyword>
<keyword evidence="11" id="KW-0067">ATP-binding</keyword>
<sequence length="1385" mass="156681">MGTGFDHSFHHEERGIIPRAVEHLFKKITEIQEAEKEKGLVPPEFKVNAQFMELYNEEVIDLLDTTRDLDNKNKRAHIRIHEDADGKIYTHGVIAQCVTNVQEALQCLKIGSLSRTTASTGMNIQSSRSHAIFTLHIKQQRMVKLGKSMSADTCNSELHEHKESLKEFETLTAKFHFVDLAGSERLKRTGAVGERQKESISINSGLLALGNVISALGDKSRKATHVPYRDSKLTRLLQDSLGGNSRTLMIACISPSDRDFVETLSTLKYANRAKNIKNKVTANKDKSSQTITELLKQVENLQMELLEFKQGKRLVGEDGVECINDMYHENTMLQSENNSLKTRIKALQETVDRLTAKNTALIVEKQNGEWILNGDGSKSDISAVIQGYVAEIEALRAKLIESEEAYALLRKSVMKVSPQRYAFSPTSTVAVTGQYDIRIDATQSVTEILEEAKRNVKKLKQKEKKLKGEKECVSDEDKDKVDDENNNEDNEDENSSSESETEKPDVKEKLSANLAELTCDISLKEKLIRQLEANQKHLQNMKHHYEGKISQLLTKIAETEKERDKILANLAKNAQGKSEEQKIRADYEKKLSSLKNDVKNFESAKKQHVNYMKTPSNSDARLKRLKQEVIEMKQAKVQLLAKMKEEAKKFRDAEQKKNKEIAQLKREKLNKETQIRNLEAEKKHKDNILKRKTEEILSLRKKAVPKYVSPKTAGRWKQSHFSLKSAKQKWQNLEKKINKLALNKQSVAAIEKDMNRWLKEREKLGRCLDKVTRKHQRALIEQKSPQIIAELEDEIESLKANIEYIHENLHDCQTSIMQIEEAKEDADPADIINTLCNMQLEEAPYLIEKIVNMVINQSFQVAQKEAAIKELESELKQVIDNSAVQEQLLFHVFQQNSDHFADLNAGLPAPFEESDHSRSSSSSRSASPVDSITSFFRESTVTGDRSRARKARNVAATTEELLFSTDSRPTGNQYQHSNDIKSRETYRQPAAPAILQEANGDLSNKSLSYVILPASDCDKFDKASHMCPGDAETTRISIFKPFIGGCEIQSSYLKCSHIAEGHKKAVLTVECTEDVLFSGSEDGTVKIWDLSTGTEIQSLDDHTSSVVKVCYCEYTRQAFTASSSMVKVWDVRQRPSSCISVLWSSGQVFSGSTSPALKNEMQDHFWAKEYQINDISLSQYGTLLFCATSRSVQIWDLRKMQWIGALNVGYQANVLCLAVNDVEFEKIRIICGSQDQSIKGFEVKEENDYGVHHSHFSLSPPHYDAVQALAISDNTLFSGSRDMSIKKWDLKHQVVEHSVYQAHKDWVCSLNVLQGNDKFVSGCRSGYIKLWSSNKCEMLDEIRAHGSSINSIASNSSLIFTASNDSTVGVWRMIKEKHSGLRVLR</sequence>
<keyword evidence="7 16" id="KW-0853">WD repeat</keyword>
<feature type="region of interest" description="Disordered" evidence="19">
    <location>
        <begin position="960"/>
        <end position="986"/>
    </location>
</feature>
<dbReference type="GO" id="GO:0030425">
    <property type="term" value="C:dendrite"/>
    <property type="evidence" value="ECO:0007669"/>
    <property type="project" value="UniProtKB-SubCell"/>
</dbReference>
<dbReference type="InterPro" id="IPR001680">
    <property type="entry name" value="WD40_rpt"/>
</dbReference>
<evidence type="ECO:0000256" key="5">
    <source>
        <dbReference type="ARBA" id="ARBA00022490"/>
    </source>
</evidence>
<evidence type="ECO:0000313" key="22">
    <source>
        <dbReference type="Proteomes" id="UP000054359"/>
    </source>
</evidence>
<protein>
    <submittedName>
        <fullName evidence="21">Kinesin-like protein KIF21A</fullName>
    </submittedName>
</protein>
<dbReference type="Pfam" id="PF23204">
    <property type="entry name" value="KIF21A_2nd"/>
    <property type="match status" value="1"/>
</dbReference>
<keyword evidence="22" id="KW-1185">Reference proteome</keyword>
<dbReference type="Pfam" id="PF00400">
    <property type="entry name" value="WD40"/>
    <property type="match status" value="4"/>
</dbReference>
<dbReference type="InterPro" id="IPR027640">
    <property type="entry name" value="Kinesin-like_fam"/>
</dbReference>
<keyword evidence="6" id="KW-0597">Phosphoprotein</keyword>
<keyword evidence="5" id="KW-0963">Cytoplasm</keyword>
<dbReference type="PANTHER" id="PTHR47969:SF28">
    <property type="entry name" value="KINESIN-LIKE PROTEIN KIF21B"/>
    <property type="match status" value="1"/>
</dbReference>
<comment type="similarity">
    <text evidence="17">Belongs to the TRAFAC class myosin-kinesin ATPase superfamily. Kinesin family.</text>
</comment>
<keyword evidence="8" id="KW-0493">Microtubule</keyword>
<feature type="compositionally biased region" description="Basic and acidic residues" evidence="19">
    <location>
        <begin position="467"/>
        <end position="483"/>
    </location>
</feature>
<dbReference type="PROSITE" id="PS50082">
    <property type="entry name" value="WD_REPEATS_2"/>
    <property type="match status" value="4"/>
</dbReference>
<dbReference type="InterPro" id="IPR036961">
    <property type="entry name" value="Kinesin_motor_dom_sf"/>
</dbReference>
<keyword evidence="10" id="KW-0547">Nucleotide-binding</keyword>
<dbReference type="InterPro" id="IPR036322">
    <property type="entry name" value="WD40_repeat_dom_sf"/>
</dbReference>
<dbReference type="InterPro" id="IPR020472">
    <property type="entry name" value="WD40_PAC1"/>
</dbReference>
<dbReference type="SMART" id="SM00320">
    <property type="entry name" value="WD40"/>
    <property type="match status" value="7"/>
</dbReference>
<keyword evidence="15" id="KW-0966">Cell projection</keyword>
<comment type="subcellular location">
    <subcellularLocation>
        <location evidence="3">Cell projection</location>
        <location evidence="3">Axon</location>
    </subcellularLocation>
    <subcellularLocation>
        <location evidence="2">Cell projection</location>
        <location evidence="2">Dendrite</location>
    </subcellularLocation>
    <subcellularLocation>
        <location evidence="4">Cell projection</location>
        <location evidence="4">Growth cone</location>
    </subcellularLocation>
    <subcellularLocation>
        <location evidence="1">Cytoplasm</location>
        <location evidence="1">Cytoskeleton</location>
    </subcellularLocation>
</comment>
<dbReference type="GO" id="GO:0051231">
    <property type="term" value="P:spindle elongation"/>
    <property type="evidence" value="ECO:0007669"/>
    <property type="project" value="TreeGrafter"/>
</dbReference>
<feature type="domain" description="Kinesin motor" evidence="20">
    <location>
        <begin position="1"/>
        <end position="276"/>
    </location>
</feature>
<dbReference type="FunFam" id="3.40.850.10:FF:000280">
    <property type="entry name" value="Kinesin-like protein"/>
    <property type="match status" value="1"/>
</dbReference>
<dbReference type="PANTHER" id="PTHR47969">
    <property type="entry name" value="CHROMOSOME-ASSOCIATED KINESIN KIF4A-RELATED"/>
    <property type="match status" value="1"/>
</dbReference>
<feature type="region of interest" description="Disordered" evidence="19">
    <location>
        <begin position="467"/>
        <end position="508"/>
    </location>
</feature>
<dbReference type="InterPro" id="IPR027417">
    <property type="entry name" value="P-loop_NTPase"/>
</dbReference>
<organism evidence="21 22">
    <name type="scientific">Stegodyphus mimosarum</name>
    <name type="common">African social velvet spider</name>
    <dbReference type="NCBI Taxonomy" id="407821"/>
    <lineage>
        <taxon>Eukaryota</taxon>
        <taxon>Metazoa</taxon>
        <taxon>Ecdysozoa</taxon>
        <taxon>Arthropoda</taxon>
        <taxon>Chelicerata</taxon>
        <taxon>Arachnida</taxon>
        <taxon>Araneae</taxon>
        <taxon>Araneomorphae</taxon>
        <taxon>Entelegynae</taxon>
        <taxon>Eresoidea</taxon>
        <taxon>Eresidae</taxon>
        <taxon>Stegodyphus</taxon>
    </lineage>
</organism>
<dbReference type="Proteomes" id="UP000054359">
    <property type="component" value="Unassembled WGS sequence"/>
</dbReference>
<name>A0A087TSS2_STEMI</name>
<dbReference type="PRINTS" id="PR00380">
    <property type="entry name" value="KINESINHEAVY"/>
</dbReference>
<evidence type="ECO:0000256" key="8">
    <source>
        <dbReference type="ARBA" id="ARBA00022701"/>
    </source>
</evidence>
<feature type="compositionally biased region" description="Polar residues" evidence="19">
    <location>
        <begin position="964"/>
        <end position="977"/>
    </location>
</feature>
<dbReference type="PROSITE" id="PS00678">
    <property type="entry name" value="WD_REPEATS_1"/>
    <property type="match status" value="1"/>
</dbReference>
<dbReference type="GO" id="GO:0005874">
    <property type="term" value="C:microtubule"/>
    <property type="evidence" value="ECO:0007669"/>
    <property type="project" value="UniProtKB-KW"/>
</dbReference>